<feature type="signal peptide" evidence="1">
    <location>
        <begin position="1"/>
        <end position="22"/>
    </location>
</feature>
<reference evidence="2 3" key="1">
    <citation type="submission" date="2016-03" db="EMBL/GenBank/DDBJ databases">
        <title>EvidentialGene: Evidence-directed Construction of Genes on Genomes.</title>
        <authorList>
            <person name="Gilbert D.G."/>
            <person name="Choi J.-H."/>
            <person name="Mockaitis K."/>
            <person name="Colbourne J."/>
            <person name="Pfrender M."/>
        </authorList>
    </citation>
    <scope>NUCLEOTIDE SEQUENCE [LARGE SCALE GENOMIC DNA]</scope>
    <source>
        <strain evidence="2 3">Xinb3</strain>
        <tissue evidence="2">Complete organism</tissue>
    </source>
</reference>
<keyword evidence="3" id="KW-1185">Reference proteome</keyword>
<name>A0A164FE17_9CRUS</name>
<keyword evidence="1" id="KW-0732">Signal</keyword>
<evidence type="ECO:0000313" key="2">
    <source>
        <dbReference type="EMBL" id="KZR97702.1"/>
    </source>
</evidence>
<sequence>MRLMIMHLYFPLLVVLISQVQLEQKVLYNQPAESISVSIVKRSGSGKGVILRHLMNKQNEKLKNLYYTQSTLTKSGELVLPFKVGYLFRTSRADRRWKQR</sequence>
<organism evidence="2 3">
    <name type="scientific">Daphnia magna</name>
    <dbReference type="NCBI Taxonomy" id="35525"/>
    <lineage>
        <taxon>Eukaryota</taxon>
        <taxon>Metazoa</taxon>
        <taxon>Ecdysozoa</taxon>
        <taxon>Arthropoda</taxon>
        <taxon>Crustacea</taxon>
        <taxon>Branchiopoda</taxon>
        <taxon>Diplostraca</taxon>
        <taxon>Cladocera</taxon>
        <taxon>Anomopoda</taxon>
        <taxon>Daphniidae</taxon>
        <taxon>Daphnia</taxon>
    </lineage>
</organism>
<protein>
    <submittedName>
        <fullName evidence="2">Zinc finger-like protein</fullName>
    </submittedName>
</protein>
<evidence type="ECO:0000313" key="3">
    <source>
        <dbReference type="Proteomes" id="UP000076858"/>
    </source>
</evidence>
<evidence type="ECO:0000256" key="1">
    <source>
        <dbReference type="SAM" id="SignalP"/>
    </source>
</evidence>
<accession>A0A164FE17</accession>
<comment type="caution">
    <text evidence="2">The sequence shown here is derived from an EMBL/GenBank/DDBJ whole genome shotgun (WGS) entry which is preliminary data.</text>
</comment>
<dbReference type="EMBL" id="LRGB01020432">
    <property type="protein sequence ID" value="KZR97702.1"/>
    <property type="molecule type" value="Genomic_DNA"/>
</dbReference>
<proteinExistence type="predicted"/>
<gene>
    <name evidence="2" type="ORF">APZ42_007273</name>
</gene>
<dbReference type="Proteomes" id="UP000076858">
    <property type="component" value="Unassembled WGS sequence"/>
</dbReference>
<dbReference type="AlphaFoldDB" id="A0A164FE17"/>
<feature type="chain" id="PRO_5007849941" evidence="1">
    <location>
        <begin position="23"/>
        <end position="100"/>
    </location>
</feature>